<dbReference type="RefSeq" id="WP_259372426.1">
    <property type="nucleotide sequence ID" value="NZ_BAAAEW010000003.1"/>
</dbReference>
<reference evidence="2" key="1">
    <citation type="journal article" date="2019" name="Int. J. Syst. Evol. Microbiol.">
        <title>The Global Catalogue of Microorganisms (GCM) 10K type strain sequencing project: providing services to taxonomists for standard genome sequencing and annotation.</title>
        <authorList>
            <consortium name="The Broad Institute Genomics Platform"/>
            <consortium name="The Broad Institute Genome Sequencing Center for Infectious Disease"/>
            <person name="Wu L."/>
            <person name="Ma J."/>
        </authorList>
    </citation>
    <scope>NUCLEOTIDE SEQUENCE [LARGE SCALE GENOMIC DNA]</scope>
    <source>
        <strain evidence="2">JCM 15503</strain>
    </source>
</reference>
<comment type="caution">
    <text evidence="1">The sequence shown here is derived from an EMBL/GenBank/DDBJ whole genome shotgun (WGS) entry which is preliminary data.</text>
</comment>
<keyword evidence="2" id="KW-1185">Reference proteome</keyword>
<dbReference type="EMBL" id="BAAAEW010000003">
    <property type="protein sequence ID" value="GAA0741177.1"/>
    <property type="molecule type" value="Genomic_DNA"/>
</dbReference>
<gene>
    <name evidence="1" type="ORF">GCM10009107_03530</name>
</gene>
<proteinExistence type="predicted"/>
<dbReference type="Proteomes" id="UP001500279">
    <property type="component" value="Unassembled WGS sequence"/>
</dbReference>
<protein>
    <submittedName>
        <fullName evidence="1">Uncharacterized protein</fullName>
    </submittedName>
</protein>
<name>A0ABP3UTE0_9BURK</name>
<organism evidence="1 2">
    <name type="scientific">Ideonella azotifigens</name>
    <dbReference type="NCBI Taxonomy" id="513160"/>
    <lineage>
        <taxon>Bacteria</taxon>
        <taxon>Pseudomonadati</taxon>
        <taxon>Pseudomonadota</taxon>
        <taxon>Betaproteobacteria</taxon>
        <taxon>Burkholderiales</taxon>
        <taxon>Sphaerotilaceae</taxon>
        <taxon>Ideonella</taxon>
    </lineage>
</organism>
<evidence type="ECO:0000313" key="1">
    <source>
        <dbReference type="EMBL" id="GAA0741177.1"/>
    </source>
</evidence>
<evidence type="ECO:0000313" key="2">
    <source>
        <dbReference type="Proteomes" id="UP001500279"/>
    </source>
</evidence>
<sequence>MTPMASLLCARAGTGSPQVSASRLEAGLRVLVETLRGAPPMA</sequence>
<accession>A0ABP3UTE0</accession>